<dbReference type="CDD" id="cd00087">
    <property type="entry name" value="FReD"/>
    <property type="match status" value="2"/>
</dbReference>
<dbReference type="PANTHER" id="PTHR19143">
    <property type="entry name" value="FIBRINOGEN/TENASCIN/ANGIOPOEITIN"/>
    <property type="match status" value="1"/>
</dbReference>
<dbReference type="InterPro" id="IPR050373">
    <property type="entry name" value="Fibrinogen_C-term_domain"/>
</dbReference>
<protein>
    <recommendedName>
        <fullName evidence="3">Fibrinogen C-terminal domain-containing protein</fullName>
    </recommendedName>
</protein>
<evidence type="ECO:0000256" key="2">
    <source>
        <dbReference type="SAM" id="Phobius"/>
    </source>
</evidence>
<keyword evidence="5" id="KW-1185">Reference proteome</keyword>
<feature type="domain" description="Fibrinogen C-terminal" evidence="3">
    <location>
        <begin position="81"/>
        <end position="284"/>
    </location>
</feature>
<dbReference type="Pfam" id="PF00147">
    <property type="entry name" value="Fibrinogen_C"/>
    <property type="match status" value="2"/>
</dbReference>
<evidence type="ECO:0000259" key="3">
    <source>
        <dbReference type="PROSITE" id="PS51406"/>
    </source>
</evidence>
<feature type="transmembrane region" description="Helical" evidence="2">
    <location>
        <begin position="39"/>
        <end position="58"/>
    </location>
</feature>
<dbReference type="EMBL" id="JARKHS020028939">
    <property type="protein sequence ID" value="KAK8763838.1"/>
    <property type="molecule type" value="Genomic_DNA"/>
</dbReference>
<sequence length="591" mass="65845">MRKFAISKASCQLPSKTGLLEHVCKNTHRGRTALSMERWLVILYVVFGATAVAVRSAAVTRPSIEQAQERVRELAQLLGDIKNSIQPRHCTDLLHAGQRKSGVYTVFHKAAGPSGQSVYCDMDTDGGGWTVFQKRGQFGNSVYHFYRNWTEYANGFGDPSGEYWIGNHALHALTSGDEEMNFRVVLSNNTEDSVSVDYESIRVDNEDAFFKLHVGKHLGPEGWDSMVHANGFNFSTFERDNDSGPANCAAMYRGGWWYSQCHAANLNGLNLNGPHDSYADGIDWSVRGGSTVRLYHYSYPEQSSGRLRQCKRGVAMARCIFFLCIVASSITATVLPAVVARPSFQEAEERLLELTRLIGDIKNSIVPRSCNDLLNAGQKKSGVYTVFHKAAEPLGQSVYCDMETEGGGWTVIQKRGQFGNSAYYFYRNWTEYANGFGNPAEEYWIGNHALHALTSAGEEMTLRVVLTNSTEDSVSIDYDGLKVGDEGSLFKITVGEYLGPEGWDALVHNNDQNFSTFDRDNDVGPGNCAETYRGGWWYRKCHASNLNGLNLKGVHDSYGDGIEWSVRGSANRLYHYSYPEVRMMIRPSCSC</sequence>
<evidence type="ECO:0000313" key="5">
    <source>
        <dbReference type="Proteomes" id="UP001321473"/>
    </source>
</evidence>
<comment type="caution">
    <text evidence="4">The sequence shown here is derived from an EMBL/GenBank/DDBJ whole genome shotgun (WGS) entry which is preliminary data.</text>
</comment>
<keyword evidence="2" id="KW-1133">Transmembrane helix</keyword>
<gene>
    <name evidence="4" type="ORF">V5799_033551</name>
</gene>
<dbReference type="NCBIfam" id="NF040941">
    <property type="entry name" value="GGGWT_bact"/>
    <property type="match status" value="2"/>
</dbReference>
<dbReference type="SMART" id="SM00186">
    <property type="entry name" value="FBG"/>
    <property type="match status" value="2"/>
</dbReference>
<dbReference type="Gene3D" id="4.10.530.10">
    <property type="entry name" value="Gamma-fibrinogen Carboxyl Terminal Fragment, domain 2"/>
    <property type="match status" value="1"/>
</dbReference>
<dbReference type="InterPro" id="IPR036056">
    <property type="entry name" value="Fibrinogen-like_C"/>
</dbReference>
<dbReference type="Gene3D" id="3.90.215.10">
    <property type="entry name" value="Gamma Fibrinogen, chain A, domain 1"/>
    <property type="match status" value="2"/>
</dbReference>
<dbReference type="PANTHER" id="PTHR19143:SF458">
    <property type="entry name" value="FIBRINOGEN C-TERMINAL DOMAIN-CONTAINING PROTEIN-RELATED"/>
    <property type="match status" value="1"/>
</dbReference>
<dbReference type="AlphaFoldDB" id="A0AAQ4DMZ8"/>
<reference evidence="4 5" key="1">
    <citation type="journal article" date="2023" name="Arcadia Sci">
        <title>De novo assembly of a long-read Amblyomma americanum tick genome.</title>
        <authorList>
            <person name="Chou S."/>
            <person name="Poskanzer K.E."/>
            <person name="Rollins M."/>
            <person name="Thuy-Boun P.S."/>
        </authorList>
    </citation>
    <scope>NUCLEOTIDE SEQUENCE [LARGE SCALE GENOMIC DNA]</scope>
    <source>
        <strain evidence="4">F_SG_1</strain>
        <tissue evidence="4">Salivary glands</tissue>
    </source>
</reference>
<dbReference type="GO" id="GO:0005615">
    <property type="term" value="C:extracellular space"/>
    <property type="evidence" value="ECO:0007669"/>
    <property type="project" value="TreeGrafter"/>
</dbReference>
<dbReference type="SUPFAM" id="SSF56496">
    <property type="entry name" value="Fibrinogen C-terminal domain-like"/>
    <property type="match status" value="2"/>
</dbReference>
<evidence type="ECO:0000256" key="1">
    <source>
        <dbReference type="ARBA" id="ARBA00023157"/>
    </source>
</evidence>
<dbReference type="PROSITE" id="PS00514">
    <property type="entry name" value="FIBRINOGEN_C_1"/>
    <property type="match status" value="2"/>
</dbReference>
<dbReference type="InterPro" id="IPR014716">
    <property type="entry name" value="Fibrinogen_a/b/g_C_1"/>
</dbReference>
<keyword evidence="2" id="KW-0812">Transmembrane</keyword>
<keyword evidence="2" id="KW-0472">Membrane</keyword>
<dbReference type="Proteomes" id="UP001321473">
    <property type="component" value="Unassembled WGS sequence"/>
</dbReference>
<dbReference type="InterPro" id="IPR002181">
    <property type="entry name" value="Fibrinogen_a/b/g_C_dom"/>
</dbReference>
<dbReference type="InterPro" id="IPR020837">
    <property type="entry name" value="Fibrinogen_CS"/>
</dbReference>
<accession>A0AAQ4DMZ8</accession>
<keyword evidence="1" id="KW-1015">Disulfide bond</keyword>
<feature type="domain" description="Fibrinogen C-terminal" evidence="3">
    <location>
        <begin position="361"/>
        <end position="589"/>
    </location>
</feature>
<dbReference type="PROSITE" id="PS51406">
    <property type="entry name" value="FIBRINOGEN_C_2"/>
    <property type="match status" value="2"/>
</dbReference>
<name>A0AAQ4DMZ8_AMBAM</name>
<organism evidence="4 5">
    <name type="scientific">Amblyomma americanum</name>
    <name type="common">Lone star tick</name>
    <dbReference type="NCBI Taxonomy" id="6943"/>
    <lineage>
        <taxon>Eukaryota</taxon>
        <taxon>Metazoa</taxon>
        <taxon>Ecdysozoa</taxon>
        <taxon>Arthropoda</taxon>
        <taxon>Chelicerata</taxon>
        <taxon>Arachnida</taxon>
        <taxon>Acari</taxon>
        <taxon>Parasitiformes</taxon>
        <taxon>Ixodida</taxon>
        <taxon>Ixodoidea</taxon>
        <taxon>Ixodidae</taxon>
        <taxon>Amblyomminae</taxon>
        <taxon>Amblyomma</taxon>
    </lineage>
</organism>
<proteinExistence type="predicted"/>
<evidence type="ECO:0000313" key="4">
    <source>
        <dbReference type="EMBL" id="KAK8763838.1"/>
    </source>
</evidence>